<organism evidence="12 13">
    <name type="scientific">Adineta ricciae</name>
    <name type="common">Rotifer</name>
    <dbReference type="NCBI Taxonomy" id="249248"/>
    <lineage>
        <taxon>Eukaryota</taxon>
        <taxon>Metazoa</taxon>
        <taxon>Spiralia</taxon>
        <taxon>Gnathifera</taxon>
        <taxon>Rotifera</taxon>
        <taxon>Eurotatoria</taxon>
        <taxon>Bdelloidea</taxon>
        <taxon>Adinetida</taxon>
        <taxon>Adinetidae</taxon>
        <taxon>Adineta</taxon>
    </lineage>
</organism>
<feature type="compositionally biased region" description="Low complexity" evidence="9">
    <location>
        <begin position="829"/>
        <end position="839"/>
    </location>
</feature>
<protein>
    <recommendedName>
        <fullName evidence="11">MANSC domain-containing protein</fullName>
    </recommendedName>
</protein>
<dbReference type="AlphaFoldDB" id="A0A814BTL0"/>
<dbReference type="CDD" id="cd00112">
    <property type="entry name" value="LDLa"/>
    <property type="match status" value="1"/>
</dbReference>
<feature type="region of interest" description="Disordered" evidence="9">
    <location>
        <begin position="584"/>
        <end position="607"/>
    </location>
</feature>
<feature type="compositionally biased region" description="Acidic residues" evidence="9">
    <location>
        <begin position="859"/>
        <end position="878"/>
    </location>
</feature>
<feature type="disulfide bond" evidence="8">
    <location>
        <begin position="610"/>
        <end position="622"/>
    </location>
</feature>
<evidence type="ECO:0000313" key="12">
    <source>
        <dbReference type="EMBL" id="CAF0931204.1"/>
    </source>
</evidence>
<keyword evidence="6" id="KW-0325">Glycoprotein</keyword>
<dbReference type="Pfam" id="PF07502">
    <property type="entry name" value="MANEC"/>
    <property type="match status" value="1"/>
</dbReference>
<evidence type="ECO:0000256" key="3">
    <source>
        <dbReference type="ARBA" id="ARBA00022490"/>
    </source>
</evidence>
<dbReference type="GO" id="GO:0007015">
    <property type="term" value="P:actin filament organization"/>
    <property type="evidence" value="ECO:0007669"/>
    <property type="project" value="TreeGrafter"/>
</dbReference>
<dbReference type="Gene3D" id="4.10.400.10">
    <property type="entry name" value="Low-density Lipoprotein Receptor"/>
    <property type="match status" value="1"/>
</dbReference>
<dbReference type="Gene3D" id="3.80.10.10">
    <property type="entry name" value="Ribonuclease Inhibitor"/>
    <property type="match status" value="1"/>
</dbReference>
<feature type="domain" description="MANSC" evidence="11">
    <location>
        <begin position="483"/>
        <end position="572"/>
    </location>
</feature>
<evidence type="ECO:0000256" key="2">
    <source>
        <dbReference type="ARBA" id="ARBA00004370"/>
    </source>
</evidence>
<comment type="subcellular location">
    <subcellularLocation>
        <location evidence="1">Cytoplasm</location>
        <location evidence="1">Cytoskeleton</location>
    </subcellularLocation>
    <subcellularLocation>
        <location evidence="2">Membrane</location>
    </subcellularLocation>
</comment>
<dbReference type="GO" id="GO:0030239">
    <property type="term" value="P:myofibril assembly"/>
    <property type="evidence" value="ECO:0007669"/>
    <property type="project" value="TreeGrafter"/>
</dbReference>
<evidence type="ECO:0000256" key="6">
    <source>
        <dbReference type="ARBA" id="ARBA00023180"/>
    </source>
</evidence>
<dbReference type="SUPFAM" id="SSF52047">
    <property type="entry name" value="RNI-like"/>
    <property type="match status" value="1"/>
</dbReference>
<keyword evidence="7" id="KW-0206">Cytoskeleton</keyword>
<keyword evidence="10" id="KW-0812">Transmembrane</keyword>
<dbReference type="Pfam" id="PF03250">
    <property type="entry name" value="Tropomodulin"/>
    <property type="match status" value="1"/>
</dbReference>
<reference evidence="12" key="1">
    <citation type="submission" date="2021-02" db="EMBL/GenBank/DDBJ databases">
        <authorList>
            <person name="Nowell W R."/>
        </authorList>
    </citation>
    <scope>NUCLEOTIDE SEQUENCE</scope>
</reference>
<evidence type="ECO:0000256" key="5">
    <source>
        <dbReference type="ARBA" id="ARBA00023157"/>
    </source>
</evidence>
<dbReference type="InterPro" id="IPR013980">
    <property type="entry name" value="MANSC_dom"/>
</dbReference>
<dbReference type="InterPro" id="IPR032675">
    <property type="entry name" value="LRR_dom_sf"/>
</dbReference>
<evidence type="ECO:0000256" key="1">
    <source>
        <dbReference type="ARBA" id="ARBA00004245"/>
    </source>
</evidence>
<feature type="disulfide bond" evidence="8">
    <location>
        <begin position="629"/>
        <end position="644"/>
    </location>
</feature>
<gene>
    <name evidence="12" type="ORF">XAT740_LOCUS9590</name>
</gene>
<evidence type="ECO:0000256" key="9">
    <source>
        <dbReference type="SAM" id="MobiDB-lite"/>
    </source>
</evidence>
<dbReference type="Pfam" id="PF00057">
    <property type="entry name" value="Ldl_recept_a"/>
    <property type="match status" value="1"/>
</dbReference>
<feature type="region of interest" description="Disordered" evidence="9">
    <location>
        <begin position="386"/>
        <end position="454"/>
    </location>
</feature>
<feature type="region of interest" description="Disordered" evidence="9">
    <location>
        <begin position="42"/>
        <end position="61"/>
    </location>
</feature>
<dbReference type="PROSITE" id="PS01209">
    <property type="entry name" value="LDLRA_1"/>
    <property type="match status" value="1"/>
</dbReference>
<dbReference type="GO" id="GO:0005856">
    <property type="term" value="C:cytoskeleton"/>
    <property type="evidence" value="ECO:0007669"/>
    <property type="project" value="UniProtKB-SubCell"/>
</dbReference>
<keyword evidence="10" id="KW-1133">Transmembrane helix</keyword>
<dbReference type="InterPro" id="IPR002172">
    <property type="entry name" value="LDrepeatLR_classA_rpt"/>
</dbReference>
<feature type="compositionally biased region" description="Basic and acidic residues" evidence="9">
    <location>
        <begin position="712"/>
        <end position="725"/>
    </location>
</feature>
<sequence>MATTKSSTENFSMDDFDALLASLTPEDLEKVNDIIDPENSYLPASERCKQQTAKDPTGPYDRTKLLEFLTEQGKNEKDWDHYKSYVPGEKKGKVWQPPAVTKPNQEEDDEFLVSTEWDDVLTNANESEIVELAAILGFTGLINQVQYHAALTDKGLPSTVGGWNAAARSEPLRIIPPEPDNTTDVEDCIKRAKANETDFTRININNIKEVKADVLKELLNSLKENTHVETLEMANVGMTDAVGRVLAELLDANSTLKTVNAESNRLTGLVISEIVRGTLKNQTLLELRLSNQRSQILGNRVEMEVADAIAQNNTLLRLNLQFDTLGPRVRVTEKLKQNLDAYTVFLLIMSTCYSPPLVYFCMKFVFFLLLCLSVQVELRRHNDDDNEFDEHRPHTSHSNKEYVQDLSGDKETSSGTFQREKKYPSRKKVLDDVESPDETEKPVHRSHSSKYTNQTKLSEMIDRTTQRMKTTTTENYAEEASICINEFDIQAEQLVKVKELKNGARMIRFVQLEEPTASHGLDIKDICMLNCCVEKDCDLAMLSEQRTNNGYKCYLFACNGSCTFASHQDYTSMVLKKDLLADDDSPTSNKQAKTNEKGSDASSSTLSSTCRSTEFACEDGSCIPYYDVCNSYKDCPSGIDEEKCTSEFIAHQRTQQENRKKPSAGSDSDTNTELDEVLDEIADEEPATTKPTVTKGSAKTGANAKPSPSKGKSKDREGMTREKPAKNVTSNYLYNIDLETQDRISKLQKLKEYLEKTKGPEAWYHLFQTLIQHQQQDHSNLEVDQTGSSSSIDDDNFQDHLLALEQQWIADRQKTTTTTTMKPVKPISRKTTTTPSTTTKRSKTNQGSDSRGRRPPSAVDDEIPDDEEEDGGGNDEDGDRYYWQPTYDDRRGNQYNYRQKTKSTTTTTTTRRPRPKYPPMNREGTMTTLIRVNGVESDPDPHTKSFIRESSVILLFLLGLLFTIVLLVLVGFYCRDSWKHGRVLKSRSTDADYLINGLYL</sequence>
<accession>A0A814BTL0</accession>
<dbReference type="InterPro" id="IPR023415">
    <property type="entry name" value="LDLR_class-A_CS"/>
</dbReference>
<dbReference type="GO" id="GO:0051694">
    <property type="term" value="P:pointed-end actin filament capping"/>
    <property type="evidence" value="ECO:0007669"/>
    <property type="project" value="InterPro"/>
</dbReference>
<name>A0A814BTL0_ADIRI</name>
<evidence type="ECO:0000313" key="13">
    <source>
        <dbReference type="Proteomes" id="UP000663828"/>
    </source>
</evidence>
<keyword evidence="3" id="KW-0963">Cytoplasm</keyword>
<feature type="region of interest" description="Disordered" evidence="9">
    <location>
        <begin position="653"/>
        <end position="672"/>
    </location>
</feature>
<keyword evidence="5 8" id="KW-1015">Disulfide bond</keyword>
<dbReference type="Proteomes" id="UP000663828">
    <property type="component" value="Unassembled WGS sequence"/>
</dbReference>
<dbReference type="PANTHER" id="PTHR10901">
    <property type="entry name" value="TROPOMODULIN"/>
    <property type="match status" value="1"/>
</dbReference>
<dbReference type="EMBL" id="CAJNOR010000496">
    <property type="protein sequence ID" value="CAF0931204.1"/>
    <property type="molecule type" value="Genomic_DNA"/>
</dbReference>
<dbReference type="SMART" id="SM00192">
    <property type="entry name" value="LDLa"/>
    <property type="match status" value="1"/>
</dbReference>
<evidence type="ECO:0000256" key="8">
    <source>
        <dbReference type="PROSITE-ProRule" id="PRU00124"/>
    </source>
</evidence>
<dbReference type="PROSITE" id="PS50068">
    <property type="entry name" value="LDLRA_2"/>
    <property type="match status" value="1"/>
</dbReference>
<evidence type="ECO:0000256" key="7">
    <source>
        <dbReference type="ARBA" id="ARBA00023212"/>
    </source>
</evidence>
<feature type="region of interest" description="Disordered" evidence="9">
    <location>
        <begin position="814"/>
        <end position="923"/>
    </location>
</feature>
<evidence type="ECO:0000256" key="4">
    <source>
        <dbReference type="ARBA" id="ARBA00023136"/>
    </source>
</evidence>
<feature type="disulfide bond" evidence="8">
    <location>
        <begin position="617"/>
        <end position="635"/>
    </location>
</feature>
<keyword evidence="4 10" id="KW-0472">Membrane</keyword>
<dbReference type="InterPro" id="IPR004934">
    <property type="entry name" value="TMOD"/>
</dbReference>
<proteinExistence type="predicted"/>
<dbReference type="PANTHER" id="PTHR10901:SF6">
    <property type="entry name" value="TROPOMODULIN, ISOFORM N"/>
    <property type="match status" value="1"/>
</dbReference>
<dbReference type="InterPro" id="IPR036055">
    <property type="entry name" value="LDL_receptor-like_sf"/>
</dbReference>
<evidence type="ECO:0000259" key="11">
    <source>
        <dbReference type="Pfam" id="PF07502"/>
    </source>
</evidence>
<feature type="compositionally biased region" description="Basic and acidic residues" evidence="9">
    <location>
        <begin position="386"/>
        <end position="431"/>
    </location>
</feature>
<keyword evidence="13" id="KW-1185">Reference proteome</keyword>
<feature type="region of interest" description="Disordered" evidence="9">
    <location>
        <begin position="680"/>
        <end position="726"/>
    </location>
</feature>
<dbReference type="GO" id="GO:0016020">
    <property type="term" value="C:membrane"/>
    <property type="evidence" value="ECO:0007669"/>
    <property type="project" value="UniProtKB-SubCell"/>
</dbReference>
<feature type="transmembrane region" description="Helical" evidence="10">
    <location>
        <begin position="952"/>
        <end position="973"/>
    </location>
</feature>
<evidence type="ECO:0000256" key="10">
    <source>
        <dbReference type="SAM" id="Phobius"/>
    </source>
</evidence>
<comment type="caution">
    <text evidence="12">The sequence shown here is derived from an EMBL/GenBank/DDBJ whole genome shotgun (WGS) entry which is preliminary data.</text>
</comment>
<dbReference type="SUPFAM" id="SSF57424">
    <property type="entry name" value="LDL receptor-like module"/>
    <property type="match status" value="1"/>
</dbReference>
<dbReference type="GO" id="GO:0005523">
    <property type="term" value="F:tropomyosin binding"/>
    <property type="evidence" value="ECO:0007669"/>
    <property type="project" value="InterPro"/>
</dbReference>
<dbReference type="GO" id="GO:0030016">
    <property type="term" value="C:myofibril"/>
    <property type="evidence" value="ECO:0007669"/>
    <property type="project" value="TreeGrafter"/>
</dbReference>